<dbReference type="InterPro" id="IPR017937">
    <property type="entry name" value="Thioredoxin_CS"/>
</dbReference>
<dbReference type="AlphaFoldDB" id="A0A8E0ND36"/>
<dbReference type="PROSITE" id="PS00194">
    <property type="entry name" value="THIOREDOXIN_1"/>
    <property type="match status" value="1"/>
</dbReference>
<dbReference type="InterPro" id="IPR036249">
    <property type="entry name" value="Thioredoxin-like_sf"/>
</dbReference>
<dbReference type="GO" id="GO:0015036">
    <property type="term" value="F:disulfide oxidoreductase activity"/>
    <property type="evidence" value="ECO:0007669"/>
    <property type="project" value="UniProtKB-ARBA"/>
</dbReference>
<evidence type="ECO:0000256" key="1">
    <source>
        <dbReference type="ARBA" id="ARBA00023284"/>
    </source>
</evidence>
<feature type="domain" description="Thioredoxin" evidence="2">
    <location>
        <begin position="63"/>
        <end position="206"/>
    </location>
</feature>
<dbReference type="Proteomes" id="UP000016569">
    <property type="component" value="Unassembled WGS sequence"/>
</dbReference>
<dbReference type="OrthoDB" id="9799347at2"/>
<dbReference type="InterPro" id="IPR000866">
    <property type="entry name" value="AhpC/TSA"/>
</dbReference>
<protein>
    <submittedName>
        <fullName evidence="3">Thiol:disulfide oxidoreductase TlpA</fullName>
    </submittedName>
</protein>
<dbReference type="InterPro" id="IPR013766">
    <property type="entry name" value="Thioredoxin_domain"/>
</dbReference>
<dbReference type="PANTHER" id="PTHR42852:SF13">
    <property type="entry name" value="PROTEIN DIPZ"/>
    <property type="match status" value="1"/>
</dbReference>
<evidence type="ECO:0000313" key="3">
    <source>
        <dbReference type="EMBL" id="GAD60081.1"/>
    </source>
</evidence>
<dbReference type="PROSITE" id="PS51352">
    <property type="entry name" value="THIOREDOXIN_2"/>
    <property type="match status" value="1"/>
</dbReference>
<dbReference type="SUPFAM" id="SSF52833">
    <property type="entry name" value="Thioredoxin-like"/>
    <property type="match status" value="1"/>
</dbReference>
<gene>
    <name evidence="3" type="ORF">MBEBAB_2331</name>
</gene>
<sequence>MAENSGKKRLVVGLVAAAVLVVGAAGALYAMRSGAFQGNGAASAEKSDLARHARGGLTALETPVELAVAPDQVFTDSEGEEVTFADFRGRVVVVNLWAMWCAPCRTEMPTLAALQQGYPEDRMLVLPINVDTGDEAVADAVSFLEVHEPLPFYSDRSFRLPFVFPGAGKMPQTILLDRQGRVRAWMAGEADWNSAEARALVDALLAEEP</sequence>
<name>A0A8E0ND36_9CAUL</name>
<dbReference type="RefSeq" id="WP_021698175.1">
    <property type="nucleotide sequence ID" value="NZ_BATC01000051.1"/>
</dbReference>
<dbReference type="CDD" id="cd02966">
    <property type="entry name" value="TlpA_like_family"/>
    <property type="match status" value="1"/>
</dbReference>
<dbReference type="Gene3D" id="3.40.30.10">
    <property type="entry name" value="Glutaredoxin"/>
    <property type="match status" value="1"/>
</dbReference>
<keyword evidence="1" id="KW-0676">Redox-active center</keyword>
<dbReference type="Pfam" id="PF00578">
    <property type="entry name" value="AhpC-TSA"/>
    <property type="match status" value="1"/>
</dbReference>
<proteinExistence type="predicted"/>
<dbReference type="PANTHER" id="PTHR42852">
    <property type="entry name" value="THIOL:DISULFIDE INTERCHANGE PROTEIN DSBE"/>
    <property type="match status" value="1"/>
</dbReference>
<dbReference type="GO" id="GO:0016209">
    <property type="term" value="F:antioxidant activity"/>
    <property type="evidence" value="ECO:0007669"/>
    <property type="project" value="InterPro"/>
</dbReference>
<keyword evidence="4" id="KW-1185">Reference proteome</keyword>
<evidence type="ECO:0000313" key="4">
    <source>
        <dbReference type="Proteomes" id="UP000016569"/>
    </source>
</evidence>
<accession>A0A8E0ND36</accession>
<organism evidence="3 4">
    <name type="scientific">Brevundimonas abyssalis TAR-001</name>
    <dbReference type="NCBI Taxonomy" id="1391729"/>
    <lineage>
        <taxon>Bacteria</taxon>
        <taxon>Pseudomonadati</taxon>
        <taxon>Pseudomonadota</taxon>
        <taxon>Alphaproteobacteria</taxon>
        <taxon>Caulobacterales</taxon>
        <taxon>Caulobacteraceae</taxon>
        <taxon>Brevundimonas</taxon>
    </lineage>
</organism>
<evidence type="ECO:0000259" key="2">
    <source>
        <dbReference type="PROSITE" id="PS51352"/>
    </source>
</evidence>
<comment type="caution">
    <text evidence="3">The sequence shown here is derived from an EMBL/GenBank/DDBJ whole genome shotgun (WGS) entry which is preliminary data.</text>
</comment>
<dbReference type="InterPro" id="IPR050553">
    <property type="entry name" value="Thioredoxin_ResA/DsbE_sf"/>
</dbReference>
<dbReference type="EMBL" id="BATC01000051">
    <property type="protein sequence ID" value="GAD60081.1"/>
    <property type="molecule type" value="Genomic_DNA"/>
</dbReference>
<reference evidence="4" key="1">
    <citation type="journal article" date="2013" name="Genome Announc.">
        <title>Draft Genome Sequence of the Dimorphic Prosthecate Bacterium Brevundimonas abyssalis TAR-001T.</title>
        <authorList>
            <person name="Tsubouchi T."/>
            <person name="Nishi S."/>
            <person name="Usui K."/>
            <person name="Shimane Y."/>
            <person name="Takaki Y."/>
            <person name="Maruyama T."/>
            <person name="Hatada Y."/>
        </authorList>
    </citation>
    <scope>NUCLEOTIDE SEQUENCE [LARGE SCALE GENOMIC DNA]</scope>
    <source>
        <strain evidence="4">TAR-001</strain>
    </source>
</reference>